<evidence type="ECO:0000256" key="1">
    <source>
        <dbReference type="SAM" id="Phobius"/>
    </source>
</evidence>
<gene>
    <name evidence="2" type="ORF">JCM19237_3082</name>
</gene>
<accession>A0A090RHS8</accession>
<dbReference type="Proteomes" id="UP000029227">
    <property type="component" value="Unassembled WGS sequence"/>
</dbReference>
<keyword evidence="1" id="KW-1133">Transmembrane helix</keyword>
<comment type="caution">
    <text evidence="2">The sequence shown here is derived from an EMBL/GenBank/DDBJ whole genome shotgun (WGS) entry which is preliminary data.</text>
</comment>
<protein>
    <submittedName>
        <fullName evidence="2">Uncharacterized protein</fullName>
    </submittedName>
</protein>
<keyword evidence="1" id="KW-0472">Membrane</keyword>
<dbReference type="EMBL" id="BBMN01000014">
    <property type="protein sequence ID" value="GAL07077.1"/>
    <property type="molecule type" value="Genomic_DNA"/>
</dbReference>
<keyword evidence="1" id="KW-0812">Transmembrane</keyword>
<organism evidence="2 3">
    <name type="scientific">Photobacterium aphoticum</name>
    <dbReference type="NCBI Taxonomy" id="754436"/>
    <lineage>
        <taxon>Bacteria</taxon>
        <taxon>Pseudomonadati</taxon>
        <taxon>Pseudomonadota</taxon>
        <taxon>Gammaproteobacteria</taxon>
        <taxon>Vibrionales</taxon>
        <taxon>Vibrionaceae</taxon>
        <taxon>Photobacterium</taxon>
    </lineage>
</organism>
<dbReference type="eggNOG" id="ENOG5031PW3">
    <property type="taxonomic scope" value="Bacteria"/>
</dbReference>
<name>A0A090RHS8_9GAMM</name>
<sequence>MDIHEGPVTVSDLPCRIKMDIPPQDNSLSNFFFVVGGVILAVGVGFIFFGPETIYYDRYEGMTFVQVLQAYPGPIATLGGLMMGLASKAAESGTAETNRHIDAFIMQNIHIEDSDIPPGFTLSMAQTGEPGVVLLSLEPKPAEEEAAPTSGM</sequence>
<evidence type="ECO:0000313" key="3">
    <source>
        <dbReference type="Proteomes" id="UP000029227"/>
    </source>
</evidence>
<evidence type="ECO:0000313" key="2">
    <source>
        <dbReference type="EMBL" id="GAL07077.1"/>
    </source>
</evidence>
<dbReference type="AlphaFoldDB" id="A0A090RHS8"/>
<reference evidence="2 3" key="1">
    <citation type="journal article" date="2014" name="Genome Announc.">
        <title>Draft Genome Sequences of Two Vibrionaceae Species, Vibrio ponticus C121 and Photobacterium aphoticum C119, Isolated as Coral Reef Microbiota.</title>
        <authorList>
            <person name="Al-saari N."/>
            <person name="Meirelles P.M."/>
            <person name="Mino S."/>
            <person name="Suda W."/>
            <person name="Oshima K."/>
            <person name="Hattori M."/>
            <person name="Ohkuma M."/>
            <person name="Thompson F.L."/>
            <person name="Gomez-Gil B."/>
            <person name="Sawabe T."/>
            <person name="Sawabe T."/>
        </authorList>
    </citation>
    <scope>NUCLEOTIDE SEQUENCE [LARGE SCALE GENOMIC DNA]</scope>
    <source>
        <strain evidence="2 3">JCM 19237</strain>
    </source>
</reference>
<feature type="transmembrane region" description="Helical" evidence="1">
    <location>
        <begin position="28"/>
        <end position="49"/>
    </location>
</feature>
<proteinExistence type="predicted"/>